<name>A0A5B9P944_9BACT</name>
<dbReference type="AlphaFoldDB" id="A0A5B9P944"/>
<feature type="transmembrane region" description="Helical" evidence="8">
    <location>
        <begin position="158"/>
        <end position="179"/>
    </location>
</feature>
<keyword evidence="3" id="KW-0808">Transferase</keyword>
<proteinExistence type="inferred from homology"/>
<evidence type="ECO:0000313" key="10">
    <source>
        <dbReference type="Proteomes" id="UP000322214"/>
    </source>
</evidence>
<feature type="transmembrane region" description="Helical" evidence="8">
    <location>
        <begin position="15"/>
        <end position="36"/>
    </location>
</feature>
<dbReference type="GO" id="GO:0005886">
    <property type="term" value="C:plasma membrane"/>
    <property type="evidence" value="ECO:0007669"/>
    <property type="project" value="UniProtKB-SubCell"/>
</dbReference>
<evidence type="ECO:0000256" key="1">
    <source>
        <dbReference type="ARBA" id="ARBA00004651"/>
    </source>
</evidence>
<keyword evidence="2" id="KW-1003">Cell membrane</keyword>
<dbReference type="InterPro" id="IPR018584">
    <property type="entry name" value="GT87"/>
</dbReference>
<protein>
    <recommendedName>
        <fullName evidence="11">Polyprenol-phosphate-mannose-dependent alpha-(1-2)-phosphatidylinositol mannoside mannosyltransferase</fullName>
    </recommendedName>
</protein>
<evidence type="ECO:0000313" key="9">
    <source>
        <dbReference type="EMBL" id="QEG23267.1"/>
    </source>
</evidence>
<evidence type="ECO:0000256" key="4">
    <source>
        <dbReference type="ARBA" id="ARBA00022692"/>
    </source>
</evidence>
<evidence type="ECO:0000256" key="7">
    <source>
        <dbReference type="ARBA" id="ARBA00024033"/>
    </source>
</evidence>
<evidence type="ECO:0000256" key="2">
    <source>
        <dbReference type="ARBA" id="ARBA00022475"/>
    </source>
</evidence>
<feature type="transmembrane region" description="Helical" evidence="8">
    <location>
        <begin position="126"/>
        <end position="151"/>
    </location>
</feature>
<accession>A0A5B9P944</accession>
<feature type="transmembrane region" description="Helical" evidence="8">
    <location>
        <begin position="185"/>
        <end position="209"/>
    </location>
</feature>
<sequence>MELAEVKLPWFERRVWAIGGVLFLLLATSFVSLRTFRNFAEPSREFDWESRGMSDFYTLFNYSKAFADGVNPYSTDVMQHPEYIVPRSAAPFSPFAFLPYVPLTFLPLKVASVVFFVSTWMLFGVLARLCIAISRIKFDWVLWVWVFGFLVFSRPGHVTLFTGYFTVQLAIGVVVALHYAKSNPWLAGVGFLFAAVKPTYAIPLTILMLARRDFKAVAIGVALTSMIAIGCFGWLASFSDFPSVVEGIQAGQQAFHDDPTESPVNTWTRIDVAGIVAKGMNRVPGTAEYLGVMLLLLIVPCVAIWKASSRETDSGAGGLTALIVVLALLVTIYHHSYDCLIAAAILFAMLLNSRRLIPAVPRYVAIATAVLLAVPMLNYVSTRAARNALAFEQSDWLWQAITTVNGISLTLALLIAIWFAFKLPLPRQEPV</sequence>
<gene>
    <name evidence="9" type="ORF">MFFC18_31630</name>
</gene>
<evidence type="ECO:0000256" key="5">
    <source>
        <dbReference type="ARBA" id="ARBA00022989"/>
    </source>
</evidence>
<keyword evidence="5 8" id="KW-1133">Transmembrane helix</keyword>
<dbReference type="OrthoDB" id="235448at2"/>
<evidence type="ECO:0000256" key="3">
    <source>
        <dbReference type="ARBA" id="ARBA00022679"/>
    </source>
</evidence>
<keyword evidence="4 8" id="KW-0812">Transmembrane</keyword>
<feature type="transmembrane region" description="Helical" evidence="8">
    <location>
        <begin position="315"/>
        <end position="334"/>
    </location>
</feature>
<reference evidence="9 10" key="1">
    <citation type="submission" date="2019-08" db="EMBL/GenBank/DDBJ databases">
        <title>Deep-cultivation of Planctomycetes and their phenomic and genomic characterization uncovers novel biology.</title>
        <authorList>
            <person name="Wiegand S."/>
            <person name="Jogler M."/>
            <person name="Boedeker C."/>
            <person name="Pinto D."/>
            <person name="Vollmers J."/>
            <person name="Rivas-Marin E."/>
            <person name="Kohn T."/>
            <person name="Peeters S.H."/>
            <person name="Heuer A."/>
            <person name="Rast P."/>
            <person name="Oberbeckmann S."/>
            <person name="Bunk B."/>
            <person name="Jeske O."/>
            <person name="Meyerdierks A."/>
            <person name="Storesund J.E."/>
            <person name="Kallscheuer N."/>
            <person name="Luecker S."/>
            <person name="Lage O.M."/>
            <person name="Pohl T."/>
            <person name="Merkel B.J."/>
            <person name="Hornburger P."/>
            <person name="Mueller R.-W."/>
            <person name="Bruemmer F."/>
            <person name="Labrenz M."/>
            <person name="Spormann A.M."/>
            <person name="Op den Camp H."/>
            <person name="Overmann J."/>
            <person name="Amann R."/>
            <person name="Jetten M.S.M."/>
            <person name="Mascher T."/>
            <person name="Medema M.H."/>
            <person name="Devos D.P."/>
            <person name="Kaster A.-K."/>
            <person name="Ovreas L."/>
            <person name="Rohde M."/>
            <person name="Galperin M.Y."/>
            <person name="Jogler C."/>
        </authorList>
    </citation>
    <scope>NUCLEOTIDE SEQUENCE [LARGE SCALE GENOMIC DNA]</scope>
    <source>
        <strain evidence="9 10">FC18</strain>
    </source>
</reference>
<feature type="transmembrane region" description="Helical" evidence="8">
    <location>
        <begin position="289"/>
        <end position="308"/>
    </location>
</feature>
<feature type="transmembrane region" description="Helical" evidence="8">
    <location>
        <begin position="364"/>
        <end position="381"/>
    </location>
</feature>
<feature type="transmembrane region" description="Helical" evidence="8">
    <location>
        <begin position="216"/>
        <end position="236"/>
    </location>
</feature>
<dbReference type="EMBL" id="CP042912">
    <property type="protein sequence ID" value="QEG23267.1"/>
    <property type="molecule type" value="Genomic_DNA"/>
</dbReference>
<dbReference type="RefSeq" id="WP_075083344.1">
    <property type="nucleotide sequence ID" value="NZ_CP042912.1"/>
</dbReference>
<dbReference type="GO" id="GO:0016758">
    <property type="term" value="F:hexosyltransferase activity"/>
    <property type="evidence" value="ECO:0007669"/>
    <property type="project" value="InterPro"/>
</dbReference>
<feature type="transmembrane region" description="Helical" evidence="8">
    <location>
        <begin position="97"/>
        <end position="120"/>
    </location>
</feature>
<organism evidence="9 10">
    <name type="scientific">Mariniblastus fucicola</name>
    <dbReference type="NCBI Taxonomy" id="980251"/>
    <lineage>
        <taxon>Bacteria</taxon>
        <taxon>Pseudomonadati</taxon>
        <taxon>Planctomycetota</taxon>
        <taxon>Planctomycetia</taxon>
        <taxon>Pirellulales</taxon>
        <taxon>Pirellulaceae</taxon>
        <taxon>Mariniblastus</taxon>
    </lineage>
</organism>
<keyword evidence="6 8" id="KW-0472">Membrane</keyword>
<evidence type="ECO:0008006" key="11">
    <source>
        <dbReference type="Google" id="ProtNLM"/>
    </source>
</evidence>
<evidence type="ECO:0000256" key="8">
    <source>
        <dbReference type="SAM" id="Phobius"/>
    </source>
</evidence>
<comment type="similarity">
    <text evidence="7">Belongs to the glycosyltransferase 87 family.</text>
</comment>
<keyword evidence="10" id="KW-1185">Reference proteome</keyword>
<dbReference type="Proteomes" id="UP000322214">
    <property type="component" value="Chromosome"/>
</dbReference>
<dbReference type="KEGG" id="mff:MFFC18_31630"/>
<dbReference type="Pfam" id="PF09594">
    <property type="entry name" value="GT87"/>
    <property type="match status" value="1"/>
</dbReference>
<evidence type="ECO:0000256" key="6">
    <source>
        <dbReference type="ARBA" id="ARBA00023136"/>
    </source>
</evidence>
<comment type="subcellular location">
    <subcellularLocation>
        <location evidence="1">Cell membrane</location>
        <topology evidence="1">Multi-pass membrane protein</topology>
    </subcellularLocation>
</comment>
<feature type="transmembrane region" description="Helical" evidence="8">
    <location>
        <begin position="396"/>
        <end position="421"/>
    </location>
</feature>